<dbReference type="Proteomes" id="UP000735302">
    <property type="component" value="Unassembled WGS sequence"/>
</dbReference>
<dbReference type="EMBL" id="BLXT01004580">
    <property type="protein sequence ID" value="GFO14805.1"/>
    <property type="molecule type" value="Genomic_DNA"/>
</dbReference>
<keyword evidence="2" id="KW-1185">Reference proteome</keyword>
<gene>
    <name evidence="1" type="ORF">PoB_004131000</name>
</gene>
<dbReference type="AlphaFoldDB" id="A0AAV4B6U5"/>
<protein>
    <submittedName>
        <fullName evidence="1">Uncharacterized protein</fullName>
    </submittedName>
</protein>
<proteinExistence type="predicted"/>
<comment type="caution">
    <text evidence="1">The sequence shown here is derived from an EMBL/GenBank/DDBJ whole genome shotgun (WGS) entry which is preliminary data.</text>
</comment>
<evidence type="ECO:0000313" key="2">
    <source>
        <dbReference type="Proteomes" id="UP000735302"/>
    </source>
</evidence>
<accession>A0AAV4B6U5</accession>
<dbReference type="PANTHER" id="PTHR47018">
    <property type="entry name" value="CXC DOMAIN-CONTAINING PROTEIN-RELATED"/>
    <property type="match status" value="1"/>
</dbReference>
<organism evidence="1 2">
    <name type="scientific">Plakobranchus ocellatus</name>
    <dbReference type="NCBI Taxonomy" id="259542"/>
    <lineage>
        <taxon>Eukaryota</taxon>
        <taxon>Metazoa</taxon>
        <taxon>Spiralia</taxon>
        <taxon>Lophotrochozoa</taxon>
        <taxon>Mollusca</taxon>
        <taxon>Gastropoda</taxon>
        <taxon>Heterobranchia</taxon>
        <taxon>Euthyneura</taxon>
        <taxon>Panpulmonata</taxon>
        <taxon>Sacoglossa</taxon>
        <taxon>Placobranchoidea</taxon>
        <taxon>Plakobranchidae</taxon>
        <taxon>Plakobranchus</taxon>
    </lineage>
</organism>
<sequence>MRDSLSQMKPKLAYAEREEGDASTLHAIAFAKLVTYIESFRHDPETSPVFSMPNLCRLYVNGLKDLGRLVPSKRQSARRDEKERIRRYIGCFGDGDILKTCNDHLVPDNITKSVIQKFERDGVAVPTSMMRELFAVGVVDNIDHNISSTTASDFFHGTDISLIQPMKLEEDHGQEQYLPLFDREQKC</sequence>
<name>A0AAV4B6U5_9GAST</name>
<reference evidence="1 2" key="1">
    <citation type="journal article" date="2021" name="Elife">
        <title>Chloroplast acquisition without the gene transfer in kleptoplastic sea slugs, Plakobranchus ocellatus.</title>
        <authorList>
            <person name="Maeda T."/>
            <person name="Takahashi S."/>
            <person name="Yoshida T."/>
            <person name="Shimamura S."/>
            <person name="Takaki Y."/>
            <person name="Nagai Y."/>
            <person name="Toyoda A."/>
            <person name="Suzuki Y."/>
            <person name="Arimoto A."/>
            <person name="Ishii H."/>
            <person name="Satoh N."/>
            <person name="Nishiyama T."/>
            <person name="Hasebe M."/>
            <person name="Maruyama T."/>
            <person name="Minagawa J."/>
            <person name="Obokata J."/>
            <person name="Shigenobu S."/>
        </authorList>
    </citation>
    <scope>NUCLEOTIDE SEQUENCE [LARGE SCALE GENOMIC DNA]</scope>
</reference>
<evidence type="ECO:0000313" key="1">
    <source>
        <dbReference type="EMBL" id="GFO14805.1"/>
    </source>
</evidence>